<dbReference type="AlphaFoldDB" id="A0A4R2TG47"/>
<gene>
    <name evidence="1" type="ORF">EDD79_10247</name>
</gene>
<sequence>MSYNGNNIIGKYSNMDFKLMHCDYLKYRLLLEVEVEAEEIGEIQYKEQDLIRFINEYSLENRMIQKEPPTLLYENIIG</sequence>
<organism evidence="1 2">
    <name type="scientific">Serpentinicella alkaliphila</name>
    <dbReference type="NCBI Taxonomy" id="1734049"/>
    <lineage>
        <taxon>Bacteria</taxon>
        <taxon>Bacillati</taxon>
        <taxon>Bacillota</taxon>
        <taxon>Clostridia</taxon>
        <taxon>Peptostreptococcales</taxon>
        <taxon>Natronincolaceae</taxon>
        <taxon>Serpentinicella</taxon>
    </lineage>
</organism>
<evidence type="ECO:0000313" key="1">
    <source>
        <dbReference type="EMBL" id="TCQ01666.1"/>
    </source>
</evidence>
<dbReference type="OrthoDB" id="3034953at2"/>
<evidence type="ECO:0000313" key="2">
    <source>
        <dbReference type="Proteomes" id="UP000295504"/>
    </source>
</evidence>
<proteinExistence type="predicted"/>
<keyword evidence="2" id="KW-1185">Reference proteome</keyword>
<dbReference type="RefSeq" id="WP_132848791.1">
    <property type="nucleotide sequence ID" value="NZ_CP058648.1"/>
</dbReference>
<comment type="caution">
    <text evidence="1">The sequence shown here is derived from an EMBL/GenBank/DDBJ whole genome shotgun (WGS) entry which is preliminary data.</text>
</comment>
<evidence type="ECO:0008006" key="3">
    <source>
        <dbReference type="Google" id="ProtNLM"/>
    </source>
</evidence>
<reference evidence="1 2" key="1">
    <citation type="submission" date="2019-03" db="EMBL/GenBank/DDBJ databases">
        <title>Genomic Encyclopedia of Type Strains, Phase IV (KMG-IV): sequencing the most valuable type-strain genomes for metagenomic binning, comparative biology and taxonomic classification.</title>
        <authorList>
            <person name="Goeker M."/>
        </authorList>
    </citation>
    <scope>NUCLEOTIDE SEQUENCE [LARGE SCALE GENOMIC DNA]</scope>
    <source>
        <strain evidence="1 2">DSM 100013</strain>
    </source>
</reference>
<accession>A0A4R2TG47</accession>
<name>A0A4R2TG47_9FIRM</name>
<protein>
    <recommendedName>
        <fullName evidence="3">CYTH domain-containing protein</fullName>
    </recommendedName>
</protein>
<dbReference type="EMBL" id="SLYC01000024">
    <property type="protein sequence ID" value="TCQ01666.1"/>
    <property type="molecule type" value="Genomic_DNA"/>
</dbReference>
<dbReference type="Proteomes" id="UP000295504">
    <property type="component" value="Unassembled WGS sequence"/>
</dbReference>